<dbReference type="Gene3D" id="3.40.190.10">
    <property type="entry name" value="Periplasmic binding protein-like II"/>
    <property type="match status" value="1"/>
</dbReference>
<protein>
    <submittedName>
        <fullName evidence="1">4,5-dihydroxyphthalate decarboxylase</fullName>
    </submittedName>
</protein>
<dbReference type="SUPFAM" id="SSF53850">
    <property type="entry name" value="Periplasmic binding protein-like II"/>
    <property type="match status" value="1"/>
</dbReference>
<organism evidence="1 2">
    <name type="scientific">Actinoallomurus vinaceus</name>
    <dbReference type="NCBI Taxonomy" id="1080074"/>
    <lineage>
        <taxon>Bacteria</taxon>
        <taxon>Bacillati</taxon>
        <taxon>Actinomycetota</taxon>
        <taxon>Actinomycetes</taxon>
        <taxon>Streptosporangiales</taxon>
        <taxon>Thermomonosporaceae</taxon>
        <taxon>Actinoallomurus</taxon>
    </lineage>
</organism>
<evidence type="ECO:0000313" key="2">
    <source>
        <dbReference type="Proteomes" id="UP001501442"/>
    </source>
</evidence>
<gene>
    <name evidence="1" type="ORF">GCM10023196_042650</name>
</gene>
<dbReference type="Proteomes" id="UP001501442">
    <property type="component" value="Unassembled WGS sequence"/>
</dbReference>
<comment type="caution">
    <text evidence="1">The sequence shown here is derived from an EMBL/GenBank/DDBJ whole genome shotgun (WGS) entry which is preliminary data.</text>
</comment>
<sequence>MSDLELRVGCHPYDVTRALFDGTVKIEGVDASFEGARLVSDIFERMVRHRAFDVAELGLSFYLRTLDLDDPPFVAIPVFPNRQFRHSAIFVNIASGITEPRDLAGKTVGEFAMYGHDAGVVAKGILADEYGVNPSRSRWVIGGFDWPMAPFDFVPQPHPADVEVTRAPDGKALGPMLEAGEIDAMISADVPRCVLDGSPRVARLFPDYGVVERDHYRRTGIFPIMHTVVIRRDLLARHPGLAETVYRGFCDARDVAMEHYRTRRIFNHMDVNVPWFSELFDANRHLFAGDGWPYGLQANRASIDAFLRWHFEQGLSARPLTCEDVFVPELLGT</sequence>
<name>A0ABP8UDK9_9ACTN</name>
<keyword evidence="2" id="KW-1185">Reference proteome</keyword>
<dbReference type="EMBL" id="BAABHK010000005">
    <property type="protein sequence ID" value="GAA4628019.1"/>
    <property type="molecule type" value="Genomic_DNA"/>
</dbReference>
<reference evidence="2" key="1">
    <citation type="journal article" date="2019" name="Int. J. Syst. Evol. Microbiol.">
        <title>The Global Catalogue of Microorganisms (GCM) 10K type strain sequencing project: providing services to taxonomists for standard genome sequencing and annotation.</title>
        <authorList>
            <consortium name="The Broad Institute Genomics Platform"/>
            <consortium name="The Broad Institute Genome Sequencing Center for Infectious Disease"/>
            <person name="Wu L."/>
            <person name="Ma J."/>
        </authorList>
    </citation>
    <scope>NUCLEOTIDE SEQUENCE [LARGE SCALE GENOMIC DNA]</scope>
    <source>
        <strain evidence="2">JCM 17939</strain>
    </source>
</reference>
<accession>A0ABP8UDK9</accession>
<evidence type="ECO:0000313" key="1">
    <source>
        <dbReference type="EMBL" id="GAA4628019.1"/>
    </source>
</evidence>
<dbReference type="RefSeq" id="WP_345432668.1">
    <property type="nucleotide sequence ID" value="NZ_BAABHK010000005.1"/>
</dbReference>
<proteinExistence type="predicted"/>